<evidence type="ECO:0000313" key="8">
    <source>
        <dbReference type="EMBL" id="MFB9860177.1"/>
    </source>
</evidence>
<evidence type="ECO:0000256" key="1">
    <source>
        <dbReference type="ARBA" id="ARBA00004196"/>
    </source>
</evidence>
<dbReference type="Pfam" id="PF00496">
    <property type="entry name" value="SBP_bac_5"/>
    <property type="match status" value="1"/>
</dbReference>
<keyword evidence="3" id="KW-0813">Transport</keyword>
<dbReference type="Gene3D" id="3.10.105.10">
    <property type="entry name" value="Dipeptide-binding Protein, Domain 3"/>
    <property type="match status" value="1"/>
</dbReference>
<keyword evidence="9" id="KW-1185">Reference proteome</keyword>
<evidence type="ECO:0000256" key="4">
    <source>
        <dbReference type="ARBA" id="ARBA00022729"/>
    </source>
</evidence>
<evidence type="ECO:0000256" key="3">
    <source>
        <dbReference type="ARBA" id="ARBA00022448"/>
    </source>
</evidence>
<dbReference type="InterPro" id="IPR000914">
    <property type="entry name" value="SBP_5_dom"/>
</dbReference>
<feature type="domain" description="Solute-binding protein family 5" evidence="7">
    <location>
        <begin position="94"/>
        <end position="481"/>
    </location>
</feature>
<dbReference type="InterPro" id="IPR039424">
    <property type="entry name" value="SBP_5"/>
</dbReference>
<gene>
    <name evidence="8" type="ORF">ACFFLE_03535</name>
</gene>
<keyword evidence="4 6" id="KW-0732">Signal</keyword>
<dbReference type="Gene3D" id="3.90.76.10">
    <property type="entry name" value="Dipeptide-binding Protein, Domain 1"/>
    <property type="match status" value="1"/>
</dbReference>
<accession>A0ABV5Z240</accession>
<dbReference type="SUPFAM" id="SSF53850">
    <property type="entry name" value="Periplasmic binding protein-like II"/>
    <property type="match status" value="1"/>
</dbReference>
<dbReference type="Proteomes" id="UP001589740">
    <property type="component" value="Unassembled WGS sequence"/>
</dbReference>
<feature type="chain" id="PRO_5045769235" evidence="6">
    <location>
        <begin position="22"/>
        <end position="562"/>
    </location>
</feature>
<dbReference type="CDD" id="cd08504">
    <property type="entry name" value="PBP2_OppA"/>
    <property type="match status" value="1"/>
</dbReference>
<comment type="similarity">
    <text evidence="2">Belongs to the bacterial solute-binding protein 5 family.</text>
</comment>
<comment type="caution">
    <text evidence="8">The sequence shown here is derived from an EMBL/GenBank/DDBJ whole genome shotgun (WGS) entry which is preliminary data.</text>
</comment>
<feature type="region of interest" description="Disordered" evidence="5">
    <location>
        <begin position="27"/>
        <end position="68"/>
    </location>
</feature>
<protein>
    <submittedName>
        <fullName evidence="8">Peptide ABC transporter substrate-binding protein</fullName>
    </submittedName>
</protein>
<reference evidence="8 9" key="1">
    <citation type="submission" date="2024-09" db="EMBL/GenBank/DDBJ databases">
        <authorList>
            <person name="Sun Q."/>
            <person name="Mori K."/>
        </authorList>
    </citation>
    <scope>NUCLEOTIDE SEQUENCE [LARGE SCALE GENOMIC DNA]</scope>
    <source>
        <strain evidence="8 9">JCM 12822</strain>
    </source>
</reference>
<dbReference type="RefSeq" id="WP_380569774.1">
    <property type="nucleotide sequence ID" value="NZ_JBHMAH010000009.1"/>
</dbReference>
<dbReference type="Gene3D" id="3.40.190.10">
    <property type="entry name" value="Periplasmic binding protein-like II"/>
    <property type="match status" value="1"/>
</dbReference>
<evidence type="ECO:0000256" key="2">
    <source>
        <dbReference type="ARBA" id="ARBA00005695"/>
    </source>
</evidence>
<dbReference type="PANTHER" id="PTHR30290:SF10">
    <property type="entry name" value="PERIPLASMIC OLIGOPEPTIDE-BINDING PROTEIN-RELATED"/>
    <property type="match status" value="1"/>
</dbReference>
<dbReference type="PIRSF" id="PIRSF002741">
    <property type="entry name" value="MppA"/>
    <property type="match status" value="1"/>
</dbReference>
<evidence type="ECO:0000256" key="5">
    <source>
        <dbReference type="SAM" id="MobiDB-lite"/>
    </source>
</evidence>
<feature type="signal peptide" evidence="6">
    <location>
        <begin position="1"/>
        <end position="21"/>
    </location>
</feature>
<sequence>MKKSRLFMMILLVMMAALLTACYGGGGEESAKDSGGDGGESEGTADGPSGGTLHMATPGELPTVQTNGNLDGLSQTIMLNIYEGLFRLDQDSELTEGMAEDYEMKENEDGGVTYTFNIREDAVWSNGEPVTAHDFTYAWKRALNPETFSPHAYLMAPIVNANEIQDPDDELYGKVDELGVEATDDKTLVVELNNNVPYFLEVLTNPVMFPQNEDFIAEQGDDYGLEPENVISNGPFYLDDWNHDQGWVLSKNEEYWDSDAVELDAVDYKVAKDASTEVNLYETGDIDVVNLTSEFVDMYADSEEYTTNINTEVYFVRFNFQNEDLNNGNIRKALDMSYDKAEAADSILKNGSIPAYFLVPENFVENSEGEDFREKYGDFNMTDVEEAQKIWEKGLEELGKDSVTLELLSYDDDQRKSMAEYMKNQWEKNLPGLTVNINQQPNKQKLDLESQQDYDMSFSGWRNDLSDPVEFLNIHLSDGPYNWQDFENEEYDSLVKKAQTDFSDLDQRFADLQEAERILIDQETAISPIYQSANARLIKPEVNNFTAHPDNTFSFKWVTMEK</sequence>
<evidence type="ECO:0000256" key="6">
    <source>
        <dbReference type="SAM" id="SignalP"/>
    </source>
</evidence>
<evidence type="ECO:0000313" key="9">
    <source>
        <dbReference type="Proteomes" id="UP001589740"/>
    </source>
</evidence>
<evidence type="ECO:0000259" key="7">
    <source>
        <dbReference type="Pfam" id="PF00496"/>
    </source>
</evidence>
<dbReference type="InterPro" id="IPR030678">
    <property type="entry name" value="Peptide/Ni-bd"/>
</dbReference>
<organism evidence="8 9">
    <name type="scientific">Salinicoccus siamensis</name>
    <dbReference type="NCBI Taxonomy" id="381830"/>
    <lineage>
        <taxon>Bacteria</taxon>
        <taxon>Bacillati</taxon>
        <taxon>Bacillota</taxon>
        <taxon>Bacilli</taxon>
        <taxon>Bacillales</taxon>
        <taxon>Staphylococcaceae</taxon>
        <taxon>Salinicoccus</taxon>
    </lineage>
</organism>
<comment type="subcellular location">
    <subcellularLocation>
        <location evidence="1">Cell envelope</location>
    </subcellularLocation>
</comment>
<dbReference type="PANTHER" id="PTHR30290">
    <property type="entry name" value="PERIPLASMIC BINDING COMPONENT OF ABC TRANSPORTER"/>
    <property type="match status" value="1"/>
</dbReference>
<proteinExistence type="inferred from homology"/>
<name>A0ABV5Z240_9STAP</name>
<dbReference type="EMBL" id="JBHMAH010000009">
    <property type="protein sequence ID" value="MFB9860177.1"/>
    <property type="molecule type" value="Genomic_DNA"/>
</dbReference>
<dbReference type="PROSITE" id="PS51257">
    <property type="entry name" value="PROKAR_LIPOPROTEIN"/>
    <property type="match status" value="1"/>
</dbReference>